<sequence>KLVDDVGQSLANIRNLDKRKQNDITNECPNKKGRTLKILEVKHNEQVLPLDQKER</sequence>
<comment type="caution">
    <text evidence="1">The sequence shown here is derived from an EMBL/GenBank/DDBJ whole genome shotgun (WGS) entry which is preliminary data.</text>
</comment>
<dbReference type="EMBL" id="CAJVPU010022716">
    <property type="protein sequence ID" value="CAG8686482.1"/>
    <property type="molecule type" value="Genomic_DNA"/>
</dbReference>
<evidence type="ECO:0000313" key="2">
    <source>
        <dbReference type="Proteomes" id="UP000789702"/>
    </source>
</evidence>
<proteinExistence type="predicted"/>
<evidence type="ECO:0000313" key="1">
    <source>
        <dbReference type="EMBL" id="CAG8686482.1"/>
    </source>
</evidence>
<reference evidence="1" key="1">
    <citation type="submission" date="2021-06" db="EMBL/GenBank/DDBJ databases">
        <authorList>
            <person name="Kallberg Y."/>
            <person name="Tangrot J."/>
            <person name="Rosling A."/>
        </authorList>
    </citation>
    <scope>NUCLEOTIDE SEQUENCE</scope>
    <source>
        <strain evidence="1">IL203A</strain>
    </source>
</reference>
<dbReference type="Proteomes" id="UP000789702">
    <property type="component" value="Unassembled WGS sequence"/>
</dbReference>
<accession>A0ACA9P656</accession>
<gene>
    <name evidence="1" type="ORF">DHETER_LOCUS10957</name>
</gene>
<feature type="non-terminal residue" evidence="1">
    <location>
        <position position="55"/>
    </location>
</feature>
<name>A0ACA9P656_9GLOM</name>
<feature type="non-terminal residue" evidence="1">
    <location>
        <position position="1"/>
    </location>
</feature>
<organism evidence="1 2">
    <name type="scientific">Dentiscutata heterogama</name>
    <dbReference type="NCBI Taxonomy" id="1316150"/>
    <lineage>
        <taxon>Eukaryota</taxon>
        <taxon>Fungi</taxon>
        <taxon>Fungi incertae sedis</taxon>
        <taxon>Mucoromycota</taxon>
        <taxon>Glomeromycotina</taxon>
        <taxon>Glomeromycetes</taxon>
        <taxon>Diversisporales</taxon>
        <taxon>Gigasporaceae</taxon>
        <taxon>Dentiscutata</taxon>
    </lineage>
</organism>
<keyword evidence="2" id="KW-1185">Reference proteome</keyword>
<protein>
    <submittedName>
        <fullName evidence="1">4183_t:CDS:1</fullName>
    </submittedName>
</protein>